<name>A0A9D4DBP3_DREPO</name>
<dbReference type="InterPro" id="IPR001876">
    <property type="entry name" value="Znf_RanBP2"/>
</dbReference>
<accession>A0A9D4DBP3</accession>
<keyword evidence="2 4" id="KW-0863">Zinc-finger</keyword>
<reference evidence="8" key="1">
    <citation type="journal article" date="2019" name="bioRxiv">
        <title>The Genome of the Zebra Mussel, Dreissena polymorpha: A Resource for Invasive Species Research.</title>
        <authorList>
            <person name="McCartney M.A."/>
            <person name="Auch B."/>
            <person name="Kono T."/>
            <person name="Mallez S."/>
            <person name="Zhang Y."/>
            <person name="Obille A."/>
            <person name="Becker A."/>
            <person name="Abrahante J.E."/>
            <person name="Garbe J."/>
            <person name="Badalamenti J.P."/>
            <person name="Herman A."/>
            <person name="Mangelson H."/>
            <person name="Liachko I."/>
            <person name="Sullivan S."/>
            <person name="Sone E.D."/>
            <person name="Koren S."/>
            <person name="Silverstein K.A.T."/>
            <person name="Beckman K.B."/>
            <person name="Gohl D.M."/>
        </authorList>
    </citation>
    <scope>NUCLEOTIDE SEQUENCE</scope>
    <source>
        <strain evidence="8">Duluth1</strain>
        <tissue evidence="8">Whole animal</tissue>
    </source>
</reference>
<dbReference type="PROSITE" id="PS01358">
    <property type="entry name" value="ZF_RANBP2_1"/>
    <property type="match status" value="1"/>
</dbReference>
<dbReference type="Pfam" id="PF06839">
    <property type="entry name" value="Zn_ribbon_GRF"/>
    <property type="match status" value="1"/>
</dbReference>
<comment type="caution">
    <text evidence="8">The sequence shown here is derived from an EMBL/GenBank/DDBJ whole genome shotgun (WGS) entry which is preliminary data.</text>
</comment>
<sequence length="194" mass="20964">MSITSDNAQWTCTYCTLINMPTSMSCSACLNAKTSGKSSCSPSSASGQSGNVSTCALLSSNVQNAHKDNKRKSSDTYSSEVKTKVPKLESDVGGARVNYPYNLNQTQASHQNQAHVLAAPPANSQKKSGVNGKSTAAEKTSNPQKVESDCKIPSCSTHQKKCSMKEVRKEGQNKGRWFFTCNVRTCNFFKVCKL</sequence>
<dbReference type="GO" id="GO:0008270">
    <property type="term" value="F:zinc ion binding"/>
    <property type="evidence" value="ECO:0007669"/>
    <property type="project" value="UniProtKB-KW"/>
</dbReference>
<feature type="region of interest" description="Disordered" evidence="5">
    <location>
        <begin position="121"/>
        <end position="144"/>
    </location>
</feature>
<reference evidence="8" key="2">
    <citation type="submission" date="2020-11" db="EMBL/GenBank/DDBJ databases">
        <authorList>
            <person name="McCartney M.A."/>
            <person name="Auch B."/>
            <person name="Kono T."/>
            <person name="Mallez S."/>
            <person name="Becker A."/>
            <person name="Gohl D.M."/>
            <person name="Silverstein K.A.T."/>
            <person name="Koren S."/>
            <person name="Bechman K.B."/>
            <person name="Herman A."/>
            <person name="Abrahante J.E."/>
            <person name="Garbe J."/>
        </authorList>
    </citation>
    <scope>NUCLEOTIDE SEQUENCE</scope>
    <source>
        <strain evidence="8">Duluth1</strain>
        <tissue evidence="8">Whole animal</tissue>
    </source>
</reference>
<evidence type="ECO:0000256" key="1">
    <source>
        <dbReference type="ARBA" id="ARBA00022723"/>
    </source>
</evidence>
<evidence type="ECO:0000256" key="5">
    <source>
        <dbReference type="SAM" id="MobiDB-lite"/>
    </source>
</evidence>
<dbReference type="InterPro" id="IPR010666">
    <property type="entry name" value="Znf_GRF"/>
</dbReference>
<organism evidence="8 9">
    <name type="scientific">Dreissena polymorpha</name>
    <name type="common">Zebra mussel</name>
    <name type="synonym">Mytilus polymorpha</name>
    <dbReference type="NCBI Taxonomy" id="45954"/>
    <lineage>
        <taxon>Eukaryota</taxon>
        <taxon>Metazoa</taxon>
        <taxon>Spiralia</taxon>
        <taxon>Lophotrochozoa</taxon>
        <taxon>Mollusca</taxon>
        <taxon>Bivalvia</taxon>
        <taxon>Autobranchia</taxon>
        <taxon>Heteroconchia</taxon>
        <taxon>Euheterodonta</taxon>
        <taxon>Imparidentia</taxon>
        <taxon>Neoheterodontei</taxon>
        <taxon>Myida</taxon>
        <taxon>Dreissenoidea</taxon>
        <taxon>Dreissenidae</taxon>
        <taxon>Dreissena</taxon>
    </lineage>
</organism>
<feature type="domain" description="GRF-type" evidence="7">
    <location>
        <begin position="155"/>
        <end position="194"/>
    </location>
</feature>
<dbReference type="Proteomes" id="UP000828390">
    <property type="component" value="Unassembled WGS sequence"/>
</dbReference>
<dbReference type="SMART" id="SM00547">
    <property type="entry name" value="ZnF_RBZ"/>
    <property type="match status" value="1"/>
</dbReference>
<dbReference type="Gene3D" id="2.30.30.380">
    <property type="entry name" value="Zn-finger domain of Sec23/24"/>
    <property type="match status" value="1"/>
</dbReference>
<keyword evidence="9" id="KW-1185">Reference proteome</keyword>
<feature type="domain" description="RanBP2-type" evidence="6">
    <location>
        <begin position="5"/>
        <end position="35"/>
    </location>
</feature>
<evidence type="ECO:0000259" key="6">
    <source>
        <dbReference type="PROSITE" id="PS50199"/>
    </source>
</evidence>
<feature type="compositionally biased region" description="Basic and acidic residues" evidence="5">
    <location>
        <begin position="65"/>
        <end position="74"/>
    </location>
</feature>
<protein>
    <recommendedName>
        <fullName evidence="10">RanBP2-type domain-containing protein</fullName>
    </recommendedName>
</protein>
<keyword evidence="3" id="KW-0862">Zinc</keyword>
<evidence type="ECO:0000256" key="4">
    <source>
        <dbReference type="PROSITE-ProRule" id="PRU00322"/>
    </source>
</evidence>
<dbReference type="InterPro" id="IPR036443">
    <property type="entry name" value="Znf_RanBP2_sf"/>
</dbReference>
<evidence type="ECO:0000313" key="8">
    <source>
        <dbReference type="EMBL" id="KAH3746444.1"/>
    </source>
</evidence>
<dbReference type="PROSITE" id="PS51999">
    <property type="entry name" value="ZF_GRF"/>
    <property type="match status" value="1"/>
</dbReference>
<dbReference type="PROSITE" id="PS50199">
    <property type="entry name" value="ZF_RANBP2_2"/>
    <property type="match status" value="1"/>
</dbReference>
<evidence type="ECO:0008006" key="10">
    <source>
        <dbReference type="Google" id="ProtNLM"/>
    </source>
</evidence>
<evidence type="ECO:0000256" key="3">
    <source>
        <dbReference type="ARBA" id="ARBA00022833"/>
    </source>
</evidence>
<feature type="compositionally biased region" description="Polar residues" evidence="5">
    <location>
        <begin position="122"/>
        <end position="144"/>
    </location>
</feature>
<evidence type="ECO:0000259" key="7">
    <source>
        <dbReference type="PROSITE" id="PS51999"/>
    </source>
</evidence>
<dbReference type="AlphaFoldDB" id="A0A9D4DBP3"/>
<dbReference type="SUPFAM" id="SSF90209">
    <property type="entry name" value="Ran binding protein zinc finger-like"/>
    <property type="match status" value="1"/>
</dbReference>
<evidence type="ECO:0000313" key="9">
    <source>
        <dbReference type="Proteomes" id="UP000828390"/>
    </source>
</evidence>
<evidence type="ECO:0000256" key="2">
    <source>
        <dbReference type="ARBA" id="ARBA00022771"/>
    </source>
</evidence>
<dbReference type="EMBL" id="JAIWYP010000010">
    <property type="protein sequence ID" value="KAH3746444.1"/>
    <property type="molecule type" value="Genomic_DNA"/>
</dbReference>
<feature type="region of interest" description="Disordered" evidence="5">
    <location>
        <begin position="63"/>
        <end position="89"/>
    </location>
</feature>
<gene>
    <name evidence="8" type="ORF">DPMN_180852</name>
</gene>
<proteinExistence type="predicted"/>
<keyword evidence="1" id="KW-0479">Metal-binding</keyword>